<accession>A0A6J4VTE5</accession>
<protein>
    <submittedName>
        <fullName evidence="1">Uncharacterized protein</fullName>
    </submittedName>
</protein>
<dbReference type="EMBL" id="CADCWM010001136">
    <property type="protein sequence ID" value="CAA9588897.1"/>
    <property type="molecule type" value="Genomic_DNA"/>
</dbReference>
<reference evidence="1" key="1">
    <citation type="submission" date="2020-02" db="EMBL/GenBank/DDBJ databases">
        <authorList>
            <person name="Meier V. D."/>
        </authorList>
    </citation>
    <scope>NUCLEOTIDE SEQUENCE</scope>
    <source>
        <strain evidence="1">AVDCRST_MAG88</strain>
    </source>
</reference>
<organism evidence="1">
    <name type="scientific">uncultured Thermomicrobiales bacterium</name>
    <dbReference type="NCBI Taxonomy" id="1645740"/>
    <lineage>
        <taxon>Bacteria</taxon>
        <taxon>Pseudomonadati</taxon>
        <taxon>Thermomicrobiota</taxon>
        <taxon>Thermomicrobia</taxon>
        <taxon>Thermomicrobiales</taxon>
        <taxon>environmental samples</taxon>
    </lineage>
</organism>
<proteinExistence type="predicted"/>
<evidence type="ECO:0000313" key="1">
    <source>
        <dbReference type="EMBL" id="CAA9588897.1"/>
    </source>
</evidence>
<gene>
    <name evidence="1" type="ORF">AVDCRST_MAG88-4468</name>
</gene>
<sequence>MREAIEDFAARHAIPDPREAAELWYAREYRPLIGHLRSLRLHRSFPGARSADVLVQLLDHRRAEAARQGRELSWDEALRSFAATPRTANAAG</sequence>
<dbReference type="AlphaFoldDB" id="A0A6J4VTE5"/>
<name>A0A6J4VTE5_9BACT</name>